<proteinExistence type="predicted"/>
<dbReference type="EMBL" id="BAAAFZ010000008">
    <property type="protein sequence ID" value="GAA0572192.1"/>
    <property type="molecule type" value="Genomic_DNA"/>
</dbReference>
<name>A0ABN1ERM0_9PROT</name>
<keyword evidence="3" id="KW-1185">Reference proteome</keyword>
<comment type="caution">
    <text evidence="2">The sequence shown here is derived from an EMBL/GenBank/DDBJ whole genome shotgun (WGS) entry which is preliminary data.</text>
</comment>
<accession>A0ABN1ERM0</accession>
<organism evidence="2 3">
    <name type="scientific">Craurococcus roseus</name>
    <dbReference type="NCBI Taxonomy" id="77585"/>
    <lineage>
        <taxon>Bacteria</taxon>
        <taxon>Pseudomonadati</taxon>
        <taxon>Pseudomonadota</taxon>
        <taxon>Alphaproteobacteria</taxon>
        <taxon>Acetobacterales</taxon>
        <taxon>Acetobacteraceae</taxon>
        <taxon>Craurococcus</taxon>
    </lineage>
</organism>
<evidence type="ECO:0000256" key="1">
    <source>
        <dbReference type="SAM" id="MobiDB-lite"/>
    </source>
</evidence>
<feature type="region of interest" description="Disordered" evidence="1">
    <location>
        <begin position="70"/>
        <end position="101"/>
    </location>
</feature>
<dbReference type="Proteomes" id="UP001501588">
    <property type="component" value="Unassembled WGS sequence"/>
</dbReference>
<reference evidence="2 3" key="1">
    <citation type="journal article" date="2019" name="Int. J. Syst. Evol. Microbiol.">
        <title>The Global Catalogue of Microorganisms (GCM) 10K type strain sequencing project: providing services to taxonomists for standard genome sequencing and annotation.</title>
        <authorList>
            <consortium name="The Broad Institute Genomics Platform"/>
            <consortium name="The Broad Institute Genome Sequencing Center for Infectious Disease"/>
            <person name="Wu L."/>
            <person name="Ma J."/>
        </authorList>
    </citation>
    <scope>NUCLEOTIDE SEQUENCE [LARGE SCALE GENOMIC DNA]</scope>
    <source>
        <strain evidence="2 3">JCM 9933</strain>
    </source>
</reference>
<gene>
    <name evidence="2" type="ORF">GCM10009416_08530</name>
</gene>
<evidence type="ECO:0000313" key="2">
    <source>
        <dbReference type="EMBL" id="GAA0572192.1"/>
    </source>
</evidence>
<protein>
    <submittedName>
        <fullName evidence="2">Uncharacterized protein</fullName>
    </submittedName>
</protein>
<sequence length="101" mass="10338">MPSPLPKAPMPSVIPTKRHAVPSGLVAPTISSPALRMEVKATPGAAGTRYGVSGVEGPVAGVVMQVRAPLGPARSPRGDRGHLWPPGVTPARAGKDDRMTC</sequence>
<evidence type="ECO:0000313" key="3">
    <source>
        <dbReference type="Proteomes" id="UP001501588"/>
    </source>
</evidence>